<dbReference type="PANTHER" id="PTHR39084:SF1">
    <property type="entry name" value="DUF4010 DOMAIN-CONTAINING PROTEIN"/>
    <property type="match status" value="1"/>
</dbReference>
<evidence type="ECO:0000313" key="4">
    <source>
        <dbReference type="EMBL" id="AKP49526.1"/>
    </source>
</evidence>
<feature type="transmembrane region" description="Helical" evidence="1">
    <location>
        <begin position="307"/>
        <end position="325"/>
    </location>
</feature>
<dbReference type="KEGG" id="camu:CA2015_0038"/>
<evidence type="ECO:0000259" key="3">
    <source>
        <dbReference type="Pfam" id="PF13194"/>
    </source>
</evidence>
<feature type="transmembrane region" description="Helical" evidence="1">
    <location>
        <begin position="88"/>
        <end position="107"/>
    </location>
</feature>
<dbReference type="InterPro" id="IPR025105">
    <property type="entry name" value="DUF4010"/>
</dbReference>
<dbReference type="PATRIC" id="fig|320787.5.peg.41"/>
<gene>
    <name evidence="4" type="ORF">CA2015_0038</name>
</gene>
<feature type="transmembrane region" description="Helical" evidence="1">
    <location>
        <begin position="402"/>
        <end position="419"/>
    </location>
</feature>
<feature type="transmembrane region" description="Helical" evidence="1">
    <location>
        <begin position="143"/>
        <end position="161"/>
    </location>
</feature>
<organism evidence="4 5">
    <name type="scientific">Cyclobacterium amurskyense</name>
    <dbReference type="NCBI Taxonomy" id="320787"/>
    <lineage>
        <taxon>Bacteria</taxon>
        <taxon>Pseudomonadati</taxon>
        <taxon>Bacteroidota</taxon>
        <taxon>Cytophagia</taxon>
        <taxon>Cytophagales</taxon>
        <taxon>Cyclobacteriaceae</taxon>
        <taxon>Cyclobacterium</taxon>
    </lineage>
</organism>
<dbReference type="PANTHER" id="PTHR39084">
    <property type="entry name" value="MEMBRANE PROTEIN-RELATED"/>
    <property type="match status" value="1"/>
</dbReference>
<dbReference type="Pfam" id="PF13194">
    <property type="entry name" value="DUF4010"/>
    <property type="match status" value="1"/>
</dbReference>
<feature type="transmembrane region" description="Helical" evidence="1">
    <location>
        <begin position="237"/>
        <end position="255"/>
    </location>
</feature>
<dbReference type="Pfam" id="PF02308">
    <property type="entry name" value="MgtC"/>
    <property type="match status" value="1"/>
</dbReference>
<keyword evidence="1" id="KW-0472">Membrane</keyword>
<feature type="transmembrane region" description="Helical" evidence="1">
    <location>
        <begin position="33"/>
        <end position="55"/>
    </location>
</feature>
<accession>A0A0H4P565</accession>
<evidence type="ECO:0000256" key="1">
    <source>
        <dbReference type="SAM" id="Phobius"/>
    </source>
</evidence>
<keyword evidence="5" id="KW-1185">Reference proteome</keyword>
<proteinExistence type="predicted"/>
<feature type="domain" description="DUF4010" evidence="3">
    <location>
        <begin position="183"/>
        <end position="392"/>
    </location>
</feature>
<evidence type="ECO:0000313" key="5">
    <source>
        <dbReference type="Proteomes" id="UP000036520"/>
    </source>
</evidence>
<reference evidence="4 5" key="1">
    <citation type="submission" date="2015-07" db="EMBL/GenBank/DDBJ databases">
        <authorList>
            <person name="Kim K.M."/>
        </authorList>
    </citation>
    <scope>NUCLEOTIDE SEQUENCE [LARGE SCALE GENOMIC DNA]</scope>
    <source>
        <strain evidence="4 5">KCTC 12363</strain>
    </source>
</reference>
<feature type="transmembrane region" description="Helical" evidence="1">
    <location>
        <begin position="173"/>
        <end position="195"/>
    </location>
</feature>
<dbReference type="EMBL" id="CP012040">
    <property type="protein sequence ID" value="AKP49526.1"/>
    <property type="molecule type" value="Genomic_DNA"/>
</dbReference>
<dbReference type="RefSeq" id="WP_048640064.1">
    <property type="nucleotide sequence ID" value="NZ_CP012040.1"/>
</dbReference>
<dbReference type="Proteomes" id="UP000036520">
    <property type="component" value="Chromosome"/>
</dbReference>
<dbReference type="OrthoDB" id="9813718at2"/>
<name>A0A0H4P565_9BACT</name>
<feature type="transmembrane region" description="Helical" evidence="1">
    <location>
        <begin position="267"/>
        <end position="287"/>
    </location>
</feature>
<feature type="transmembrane region" description="Helical" evidence="1">
    <location>
        <begin position="204"/>
        <end position="225"/>
    </location>
</feature>
<keyword evidence="1" id="KW-1133">Transmembrane helix</keyword>
<evidence type="ECO:0000259" key="2">
    <source>
        <dbReference type="Pfam" id="PF02308"/>
    </source>
</evidence>
<feature type="transmembrane region" description="Helical" evidence="1">
    <location>
        <begin position="6"/>
        <end position="21"/>
    </location>
</feature>
<protein>
    <submittedName>
        <fullName evidence="4">Uncharacterized protein</fullName>
    </submittedName>
</protein>
<sequence>MGELFYHFGVALAIGLLIGMEREFKKSDEAQQFLFGGIRTFPLLALTGCSAAMLGDLMNSPWGFVLPIVITGAFLVVAYLGTVNKRDFGMTTEVAALLTVIIGVFCYYGQIELAVALGIIVLVLLSFKVKLHEFSKMLTREEIVSLAKFGLMTAIVLPILPNEPTLPAPFDVLILRNIWLMVVLVTAIGMVGYFLKKLIANRKAIVLTGFIGGLVSSTAVTLSFSSLSKGHSTLSKAYAVAIIVSWITMFLRIVAEVAVVNTNLVKDMWIPMTSAAIAGGLYCWFLYNKDGKHEAIADNVEVEKPFSLKKSLIFGGLYAAVIVIANIAQINFGDKGIYLSAIAAGFTDVDAITLSMAEMSRVSGSVDPDVAIRAISLAAVSNTLVKASIVFTTAHKVLKKEILPGLLLIVLAALATVFFI</sequence>
<dbReference type="AlphaFoldDB" id="A0A0H4P565"/>
<keyword evidence="1" id="KW-0812">Transmembrane</keyword>
<feature type="transmembrane region" description="Helical" evidence="1">
    <location>
        <begin position="61"/>
        <end position="81"/>
    </location>
</feature>
<dbReference type="STRING" id="320787.CA2015_0038"/>
<dbReference type="InterPro" id="IPR049177">
    <property type="entry name" value="MgtC_SapB_SrpB_YhiD_N"/>
</dbReference>
<feature type="domain" description="MgtC/SapB/SrpB/YhiD N-terminal" evidence="2">
    <location>
        <begin position="9"/>
        <end position="133"/>
    </location>
</feature>